<dbReference type="EMBL" id="LATX01002069">
    <property type="protein sequence ID" value="KTB34496.1"/>
    <property type="molecule type" value="Genomic_DNA"/>
</dbReference>
<proteinExistence type="predicted"/>
<name>A0A0W0FDS1_MONRR</name>
<sequence>MLSLQDISISNDPDFQLESYALISRDDSWAAMQFTHFEWSFGLDYRGIPLDSEYNVVRVSKDLIPCLQKQTLQFAPTKDVIQHACDMLAYNHTMKVGERRRFEEFGKGPWEYILFPGRFDHKTLKPEYLPPLYQRSSNGQMSPLTLDAHNYDTLPRMSLMIHPTIAILLLKLYQPDALHSPQSLKENVIFPIIKIVGKWPHWSHNRFKPLPTSKRKRRRSEASDGISCKCTLCVYDSSSEDEEESLSGTYASDFDSSDSGEHVVLPVGNTENVGNVDLDVAAWAQKVILPPASSRYDDSDEISDDELLRIYAQESALAPEQAKKALKEENKKRNVLAAPTLEEAWCRSSKKRSRHG</sequence>
<dbReference type="AlphaFoldDB" id="A0A0W0FDS1"/>
<gene>
    <name evidence="1" type="ORF">WG66_12924</name>
</gene>
<evidence type="ECO:0000313" key="2">
    <source>
        <dbReference type="Proteomes" id="UP000054988"/>
    </source>
</evidence>
<reference evidence="1 2" key="1">
    <citation type="submission" date="2015-12" db="EMBL/GenBank/DDBJ databases">
        <title>Draft genome sequence of Moniliophthora roreri, the causal agent of frosty pod rot of cacao.</title>
        <authorList>
            <person name="Aime M.C."/>
            <person name="Diaz-Valderrama J.R."/>
            <person name="Kijpornyongpan T."/>
            <person name="Phillips-Mora W."/>
        </authorList>
    </citation>
    <scope>NUCLEOTIDE SEQUENCE [LARGE SCALE GENOMIC DNA]</scope>
    <source>
        <strain evidence="1 2">MCA 2952</strain>
    </source>
</reference>
<comment type="caution">
    <text evidence="1">The sequence shown here is derived from an EMBL/GenBank/DDBJ whole genome shotgun (WGS) entry which is preliminary data.</text>
</comment>
<accession>A0A0W0FDS1</accession>
<evidence type="ECO:0000313" key="1">
    <source>
        <dbReference type="EMBL" id="KTB34496.1"/>
    </source>
</evidence>
<dbReference type="Proteomes" id="UP000054988">
    <property type="component" value="Unassembled WGS sequence"/>
</dbReference>
<protein>
    <submittedName>
        <fullName evidence="1">Uncharacterized protein</fullName>
    </submittedName>
</protein>
<organism evidence="1 2">
    <name type="scientific">Moniliophthora roreri</name>
    <name type="common">Frosty pod rot fungus</name>
    <name type="synonym">Monilia roreri</name>
    <dbReference type="NCBI Taxonomy" id="221103"/>
    <lineage>
        <taxon>Eukaryota</taxon>
        <taxon>Fungi</taxon>
        <taxon>Dikarya</taxon>
        <taxon>Basidiomycota</taxon>
        <taxon>Agaricomycotina</taxon>
        <taxon>Agaricomycetes</taxon>
        <taxon>Agaricomycetidae</taxon>
        <taxon>Agaricales</taxon>
        <taxon>Marasmiineae</taxon>
        <taxon>Marasmiaceae</taxon>
        <taxon>Moniliophthora</taxon>
    </lineage>
</organism>